<accession>A0AAD6ING6</accession>
<dbReference type="AlphaFoldDB" id="A0AAD6ING6"/>
<dbReference type="Proteomes" id="UP001219568">
    <property type="component" value="Unassembled WGS sequence"/>
</dbReference>
<dbReference type="EMBL" id="JAQJZL010000001">
    <property type="protein sequence ID" value="KAJ6057600.1"/>
    <property type="molecule type" value="Genomic_DNA"/>
</dbReference>
<keyword evidence="2" id="KW-1185">Reference proteome</keyword>
<protein>
    <submittedName>
        <fullName evidence="1">Uncharacterized protein</fullName>
    </submittedName>
</protein>
<proteinExistence type="predicted"/>
<organism evidence="1 2">
    <name type="scientific">Penicillium canescens</name>
    <dbReference type="NCBI Taxonomy" id="5083"/>
    <lineage>
        <taxon>Eukaryota</taxon>
        <taxon>Fungi</taxon>
        <taxon>Dikarya</taxon>
        <taxon>Ascomycota</taxon>
        <taxon>Pezizomycotina</taxon>
        <taxon>Eurotiomycetes</taxon>
        <taxon>Eurotiomycetidae</taxon>
        <taxon>Eurotiales</taxon>
        <taxon>Aspergillaceae</taxon>
        <taxon>Penicillium</taxon>
    </lineage>
</organism>
<comment type="caution">
    <text evidence="1">The sequence shown here is derived from an EMBL/GenBank/DDBJ whole genome shotgun (WGS) entry which is preliminary data.</text>
</comment>
<reference evidence="1" key="1">
    <citation type="journal article" date="2023" name="IMA Fungus">
        <title>Comparative genomic study of the Penicillium genus elucidates a diverse pangenome and 15 lateral gene transfer events.</title>
        <authorList>
            <person name="Petersen C."/>
            <person name="Sorensen T."/>
            <person name="Nielsen M.R."/>
            <person name="Sondergaard T.E."/>
            <person name="Sorensen J.L."/>
            <person name="Fitzpatrick D.A."/>
            <person name="Frisvad J.C."/>
            <person name="Nielsen K.L."/>
        </authorList>
    </citation>
    <scope>NUCLEOTIDE SEQUENCE</scope>
    <source>
        <strain evidence="1">IBT 15450</strain>
    </source>
</reference>
<sequence>MLGFKKQRAESEPLNDQVIFAWDKDEGVWALEATAEIFDDLKLLLGEQFLHWHEALESCGAVHYNHWRDCRWSKAAIEKSLDEGFATRPLFGTMSYLRSLRSFEAEDVYISTNQRHAS</sequence>
<gene>
    <name evidence="1" type="ORF">N7460_000874</name>
</gene>
<evidence type="ECO:0000313" key="2">
    <source>
        <dbReference type="Proteomes" id="UP001219568"/>
    </source>
</evidence>
<name>A0AAD6ING6_PENCN</name>
<reference evidence="1" key="2">
    <citation type="submission" date="2023-01" db="EMBL/GenBank/DDBJ databases">
        <authorList>
            <person name="Petersen C."/>
        </authorList>
    </citation>
    <scope>NUCLEOTIDE SEQUENCE</scope>
    <source>
        <strain evidence="1">IBT 15450</strain>
    </source>
</reference>
<evidence type="ECO:0000313" key="1">
    <source>
        <dbReference type="EMBL" id="KAJ6057600.1"/>
    </source>
</evidence>